<feature type="transmembrane region" description="Helical" evidence="1">
    <location>
        <begin position="221"/>
        <end position="238"/>
    </location>
</feature>
<name>A0A2H0REJ2_9BACT</name>
<organism evidence="2 3">
    <name type="scientific">Candidatus Vogelbacteria bacterium CG10_big_fil_rev_8_21_14_0_10_51_16</name>
    <dbReference type="NCBI Taxonomy" id="1975045"/>
    <lineage>
        <taxon>Bacteria</taxon>
        <taxon>Candidatus Vogeliibacteriota</taxon>
    </lineage>
</organism>
<dbReference type="AlphaFoldDB" id="A0A2H0REJ2"/>
<reference evidence="2 3" key="1">
    <citation type="submission" date="2017-09" db="EMBL/GenBank/DDBJ databases">
        <title>Depth-based differentiation of microbial function through sediment-hosted aquifers and enrichment of novel symbionts in the deep terrestrial subsurface.</title>
        <authorList>
            <person name="Probst A.J."/>
            <person name="Ladd B."/>
            <person name="Jarett J.K."/>
            <person name="Geller-Mcgrath D.E."/>
            <person name="Sieber C.M."/>
            <person name="Emerson J.B."/>
            <person name="Anantharaman K."/>
            <person name="Thomas B.C."/>
            <person name="Malmstrom R."/>
            <person name="Stieglmeier M."/>
            <person name="Klingl A."/>
            <person name="Woyke T."/>
            <person name="Ryan C.M."/>
            <person name="Banfield J.F."/>
        </authorList>
    </citation>
    <scope>NUCLEOTIDE SEQUENCE [LARGE SCALE GENOMIC DNA]</scope>
    <source>
        <strain evidence="2">CG10_big_fil_rev_8_21_14_0_10_51_16</strain>
    </source>
</reference>
<keyword evidence="1" id="KW-0812">Transmembrane</keyword>
<accession>A0A2H0REJ2</accession>
<dbReference type="Proteomes" id="UP000228767">
    <property type="component" value="Unassembled WGS sequence"/>
</dbReference>
<evidence type="ECO:0000256" key="1">
    <source>
        <dbReference type="SAM" id="Phobius"/>
    </source>
</evidence>
<feature type="transmembrane region" description="Helical" evidence="1">
    <location>
        <begin position="106"/>
        <end position="127"/>
    </location>
</feature>
<dbReference type="EMBL" id="PCYI01000014">
    <property type="protein sequence ID" value="PIR44972.1"/>
    <property type="molecule type" value="Genomic_DNA"/>
</dbReference>
<feature type="transmembrane region" description="Helical" evidence="1">
    <location>
        <begin position="312"/>
        <end position="331"/>
    </location>
</feature>
<proteinExistence type="predicted"/>
<feature type="transmembrane region" description="Helical" evidence="1">
    <location>
        <begin position="374"/>
        <end position="395"/>
    </location>
</feature>
<comment type="caution">
    <text evidence="2">The sequence shown here is derived from an EMBL/GenBank/DDBJ whole genome shotgun (WGS) entry which is preliminary data.</text>
</comment>
<gene>
    <name evidence="2" type="ORF">COV10_02075</name>
</gene>
<evidence type="ECO:0000313" key="2">
    <source>
        <dbReference type="EMBL" id="PIR44972.1"/>
    </source>
</evidence>
<keyword evidence="1" id="KW-0472">Membrane</keyword>
<keyword evidence="1" id="KW-1133">Transmembrane helix</keyword>
<feature type="transmembrane region" description="Helical" evidence="1">
    <location>
        <begin position="175"/>
        <end position="192"/>
    </location>
</feature>
<feature type="transmembrane region" description="Helical" evidence="1">
    <location>
        <begin position="199"/>
        <end position="215"/>
    </location>
</feature>
<sequence>MSNMRKKLFNHKLALVLALLASFIVAFPQIYFRFEHGSDGVYQGIELLPDSPWSARAREAQDGHLNFGNIYQKDGKDQPYLFQPLGSIIVGTLGKIFSLDINNTFLLSRFVFTFAVFLLIYSFVFLFSKNKFAALCSAAILILAEATLSFSGLSRLLHGLSPDNFLRIGRPVNPAMVYFFLFAFLASFWLFYKRRNWRYGVLSVVILGLTFYNYFYTWTSLYAFGGLLAAMLIVRGSWREGARVGGVFAAALLLGVPYFINLYNITIFPTYLEVSARIGVLVSHAPSFMGFTMIAALIVFLLWFPREDKERYFFGLALLLTSFITHNQQILTGKVLQEDHYHWFFNKPMALIVVLVALLHLLASRGWHVYKKPLAFLIISASFGIGMFTQVVSYYDDQRDGGTIAIERQRYGPVMKWLNEHAEKESVIFANNEASHMVVIYTPLNVFYHRAVAFSTLSATNVRVFDMMFTFYRLRGVGEEEVRDVFYSERGFISGAIYGIYYRELLSSYEAIPDEKIEEVIAEYQKALATPTEEWLAQIWRQYEVEYLIWDKKSDPLWSLDKFEFLKKRAEFGDVVVYQFDK</sequence>
<feature type="transmembrane region" description="Helical" evidence="1">
    <location>
        <begin position="343"/>
        <end position="362"/>
    </location>
</feature>
<evidence type="ECO:0008006" key="4">
    <source>
        <dbReference type="Google" id="ProtNLM"/>
    </source>
</evidence>
<evidence type="ECO:0000313" key="3">
    <source>
        <dbReference type="Proteomes" id="UP000228767"/>
    </source>
</evidence>
<protein>
    <recommendedName>
        <fullName evidence="4">Glycosyltransferase RgtA/B/C/D-like domain-containing protein</fullName>
    </recommendedName>
</protein>
<feature type="transmembrane region" description="Helical" evidence="1">
    <location>
        <begin position="245"/>
        <end position="265"/>
    </location>
</feature>
<feature type="transmembrane region" description="Helical" evidence="1">
    <location>
        <begin position="285"/>
        <end position="305"/>
    </location>
</feature>
<feature type="transmembrane region" description="Helical" evidence="1">
    <location>
        <begin position="134"/>
        <end position="155"/>
    </location>
</feature>